<dbReference type="InterPro" id="IPR003595">
    <property type="entry name" value="Tyr_Pase_cat"/>
</dbReference>
<dbReference type="InterPro" id="IPR000242">
    <property type="entry name" value="PTP_cat"/>
</dbReference>
<dbReference type="PANTHER" id="PTHR19134">
    <property type="entry name" value="RECEPTOR-TYPE TYROSINE-PROTEIN PHOSPHATASE"/>
    <property type="match status" value="1"/>
</dbReference>
<name>A0ABN8SQN4_9CNID</name>
<evidence type="ECO:0000313" key="3">
    <source>
        <dbReference type="EMBL" id="CAH3192580.1"/>
    </source>
</evidence>
<protein>
    <submittedName>
        <fullName evidence="3">Uncharacterized protein</fullName>
    </submittedName>
</protein>
<dbReference type="Gene3D" id="3.90.190.10">
    <property type="entry name" value="Protein tyrosine phosphatase superfamily"/>
    <property type="match status" value="2"/>
</dbReference>
<dbReference type="PROSITE" id="PS50056">
    <property type="entry name" value="TYR_PHOSPHATASE_2"/>
    <property type="match status" value="1"/>
</dbReference>
<dbReference type="InterPro" id="IPR000387">
    <property type="entry name" value="Tyr_Pase_dom"/>
</dbReference>
<dbReference type="InterPro" id="IPR029021">
    <property type="entry name" value="Prot-tyrosine_phosphatase-like"/>
</dbReference>
<dbReference type="PROSITE" id="PS50055">
    <property type="entry name" value="TYR_PHOSPHATASE_PTP"/>
    <property type="match status" value="2"/>
</dbReference>
<comment type="caution">
    <text evidence="3">The sequence shown here is derived from an EMBL/GenBank/DDBJ whole genome shotgun (WGS) entry which is preliminary data.</text>
</comment>
<feature type="domain" description="Tyrosine-protein phosphatase" evidence="1">
    <location>
        <begin position="1"/>
        <end position="170"/>
    </location>
</feature>
<reference evidence="3 4" key="1">
    <citation type="submission" date="2022-05" db="EMBL/GenBank/DDBJ databases">
        <authorList>
            <consortium name="Genoscope - CEA"/>
            <person name="William W."/>
        </authorList>
    </citation>
    <scope>NUCLEOTIDE SEQUENCE [LARGE SCALE GENOMIC DNA]</scope>
</reference>
<evidence type="ECO:0000259" key="1">
    <source>
        <dbReference type="PROSITE" id="PS50055"/>
    </source>
</evidence>
<dbReference type="PANTHER" id="PTHR19134:SF531">
    <property type="entry name" value="TYROSINE-PROTEIN PHOSPHATASE LAR"/>
    <property type="match status" value="1"/>
</dbReference>
<dbReference type="Proteomes" id="UP001159427">
    <property type="component" value="Unassembled WGS sequence"/>
</dbReference>
<dbReference type="Pfam" id="PF00102">
    <property type="entry name" value="Y_phosphatase"/>
    <property type="match status" value="2"/>
</dbReference>
<dbReference type="InterPro" id="IPR050348">
    <property type="entry name" value="Protein-Tyr_Phosphatase"/>
</dbReference>
<evidence type="ECO:0000259" key="2">
    <source>
        <dbReference type="PROSITE" id="PS50056"/>
    </source>
</evidence>
<sequence>MSYNSVCIPFQVTNLEERGRVKCYQYWPSEEGSTYGDIQINLTQTVELSDFTIRTFCLKKANSRAERTVNQYHYTVWPDHGVPSCPTSLLTFVRKASGANPSDAGSMVVHCSAGVGRTGTFIVVDSMLQRIAAEKTVDVFGYVMSLRCDRNIMVQVEEQYVFIHEVLVEAIHAGYTEIRANELRAHVKRLMEVNANTGTSPMDFHQFCRLYGALRPSMDFTWNATLAQENRFKNRYNNIVAYDHSRVCLTPLQGVPGSDYINANYLDGYRKKRAYIATQGPLPETVDDFWRMVWEQNTKTIVMVCIH</sequence>
<dbReference type="SMART" id="SM00404">
    <property type="entry name" value="PTPc_motif"/>
    <property type="match status" value="1"/>
</dbReference>
<dbReference type="SUPFAM" id="SSF52799">
    <property type="entry name" value="(Phosphotyrosine protein) phosphatases II"/>
    <property type="match status" value="2"/>
</dbReference>
<evidence type="ECO:0000313" key="4">
    <source>
        <dbReference type="Proteomes" id="UP001159427"/>
    </source>
</evidence>
<feature type="domain" description="Tyrosine specific protein phosphatases" evidence="2">
    <location>
        <begin position="87"/>
        <end position="161"/>
    </location>
</feature>
<gene>
    <name evidence="3" type="ORF">PEVE_00024170</name>
</gene>
<dbReference type="PROSITE" id="PS00383">
    <property type="entry name" value="TYR_PHOSPHATASE_1"/>
    <property type="match status" value="1"/>
</dbReference>
<organism evidence="3 4">
    <name type="scientific">Porites evermanni</name>
    <dbReference type="NCBI Taxonomy" id="104178"/>
    <lineage>
        <taxon>Eukaryota</taxon>
        <taxon>Metazoa</taxon>
        <taxon>Cnidaria</taxon>
        <taxon>Anthozoa</taxon>
        <taxon>Hexacorallia</taxon>
        <taxon>Scleractinia</taxon>
        <taxon>Fungiina</taxon>
        <taxon>Poritidae</taxon>
        <taxon>Porites</taxon>
    </lineage>
</organism>
<dbReference type="SMART" id="SM00194">
    <property type="entry name" value="PTPc"/>
    <property type="match status" value="1"/>
</dbReference>
<feature type="domain" description="Tyrosine-protein phosphatase" evidence="1">
    <location>
        <begin position="228"/>
        <end position="304"/>
    </location>
</feature>
<keyword evidence="4" id="KW-1185">Reference proteome</keyword>
<accession>A0ABN8SQN4</accession>
<dbReference type="EMBL" id="CALNXI010003225">
    <property type="protein sequence ID" value="CAH3192580.1"/>
    <property type="molecule type" value="Genomic_DNA"/>
</dbReference>
<dbReference type="InterPro" id="IPR016130">
    <property type="entry name" value="Tyr_Pase_AS"/>
</dbReference>
<proteinExistence type="predicted"/>
<dbReference type="PRINTS" id="PR00700">
    <property type="entry name" value="PRTYPHPHTASE"/>
</dbReference>